<dbReference type="Pfam" id="PF17919">
    <property type="entry name" value="RT_RNaseH_2"/>
    <property type="match status" value="1"/>
</dbReference>
<proteinExistence type="predicted"/>
<name>A0A392RQC2_9FABA</name>
<protein>
    <submittedName>
        <fullName evidence="2">Retrotransposon protein</fullName>
    </submittedName>
</protein>
<comment type="caution">
    <text evidence="2">The sequence shown here is derived from an EMBL/GenBank/DDBJ whole genome shotgun (WGS) entry which is preliminary data.</text>
</comment>
<feature type="domain" description="Reverse transcriptase/retrotransposon-derived protein RNase H-like" evidence="1">
    <location>
        <begin position="37"/>
        <end position="104"/>
    </location>
</feature>
<dbReference type="Proteomes" id="UP000265520">
    <property type="component" value="Unassembled WGS sequence"/>
</dbReference>
<dbReference type="FunFam" id="3.30.70.270:FF:000020">
    <property type="entry name" value="Transposon Tf2-6 polyprotein-like Protein"/>
    <property type="match status" value="1"/>
</dbReference>
<dbReference type="PANTHER" id="PTHR34072:SF52">
    <property type="entry name" value="RIBONUCLEASE H"/>
    <property type="match status" value="1"/>
</dbReference>
<organism evidence="2 3">
    <name type="scientific">Trifolium medium</name>
    <dbReference type="NCBI Taxonomy" id="97028"/>
    <lineage>
        <taxon>Eukaryota</taxon>
        <taxon>Viridiplantae</taxon>
        <taxon>Streptophyta</taxon>
        <taxon>Embryophyta</taxon>
        <taxon>Tracheophyta</taxon>
        <taxon>Spermatophyta</taxon>
        <taxon>Magnoliopsida</taxon>
        <taxon>eudicotyledons</taxon>
        <taxon>Gunneridae</taxon>
        <taxon>Pentapetalae</taxon>
        <taxon>rosids</taxon>
        <taxon>fabids</taxon>
        <taxon>Fabales</taxon>
        <taxon>Fabaceae</taxon>
        <taxon>Papilionoideae</taxon>
        <taxon>50 kb inversion clade</taxon>
        <taxon>NPAAA clade</taxon>
        <taxon>Hologalegina</taxon>
        <taxon>IRL clade</taxon>
        <taxon>Trifolieae</taxon>
        <taxon>Trifolium</taxon>
    </lineage>
</organism>
<dbReference type="InterPro" id="IPR041577">
    <property type="entry name" value="RT_RNaseH_2"/>
</dbReference>
<dbReference type="InterPro" id="IPR043128">
    <property type="entry name" value="Rev_trsase/Diguanyl_cyclase"/>
</dbReference>
<dbReference type="AlphaFoldDB" id="A0A392RQC2"/>
<keyword evidence="3" id="KW-1185">Reference proteome</keyword>
<dbReference type="SUPFAM" id="SSF56672">
    <property type="entry name" value="DNA/RNA polymerases"/>
    <property type="match status" value="1"/>
</dbReference>
<reference evidence="2 3" key="1">
    <citation type="journal article" date="2018" name="Front. Plant Sci.">
        <title>Red Clover (Trifolium pratense) and Zigzag Clover (T. medium) - A Picture of Genomic Similarities and Differences.</title>
        <authorList>
            <person name="Dluhosova J."/>
            <person name="Istvanek J."/>
            <person name="Nedelnik J."/>
            <person name="Repkova J."/>
        </authorList>
    </citation>
    <scope>NUCLEOTIDE SEQUENCE [LARGE SCALE GENOMIC DNA]</scope>
    <source>
        <strain evidence="3">cv. 10/8</strain>
        <tissue evidence="2">Leaf</tissue>
    </source>
</reference>
<dbReference type="PANTHER" id="PTHR34072">
    <property type="entry name" value="ENZYMATIC POLYPROTEIN-RELATED"/>
    <property type="match status" value="1"/>
</dbReference>
<sequence length="104" mass="12045">MPESISEIRSFLGLAGYYKRLALPLTQLTRKDQTFVWNENCEKSFQELKKRLTTAPVLILPDAKEFYVVYCDASKMGLGGVLMQKDQVVVYASRQLRIHERNYP</sequence>
<evidence type="ECO:0000313" key="2">
    <source>
        <dbReference type="EMBL" id="MCI37765.1"/>
    </source>
</evidence>
<evidence type="ECO:0000259" key="1">
    <source>
        <dbReference type="Pfam" id="PF17919"/>
    </source>
</evidence>
<dbReference type="Gene3D" id="3.30.70.270">
    <property type="match status" value="1"/>
</dbReference>
<dbReference type="EMBL" id="LXQA010248105">
    <property type="protein sequence ID" value="MCI37765.1"/>
    <property type="molecule type" value="Genomic_DNA"/>
</dbReference>
<feature type="non-terminal residue" evidence="2">
    <location>
        <position position="104"/>
    </location>
</feature>
<accession>A0A392RQC2</accession>
<dbReference type="InterPro" id="IPR043502">
    <property type="entry name" value="DNA/RNA_pol_sf"/>
</dbReference>
<evidence type="ECO:0000313" key="3">
    <source>
        <dbReference type="Proteomes" id="UP000265520"/>
    </source>
</evidence>